<evidence type="ECO:0000313" key="18">
    <source>
        <dbReference type="Proteomes" id="UP000254040"/>
    </source>
</evidence>
<evidence type="ECO:0000256" key="4">
    <source>
        <dbReference type="ARBA" id="ARBA00012744"/>
    </source>
</evidence>
<evidence type="ECO:0000313" key="15">
    <source>
        <dbReference type="EMBL" id="KTD30787.1"/>
    </source>
</evidence>
<gene>
    <name evidence="16" type="primary">bglX_2</name>
    <name evidence="15" type="ORF">Lmor_2894</name>
    <name evidence="16" type="ORF">NCTC12239_02334</name>
</gene>
<evidence type="ECO:0000256" key="6">
    <source>
        <dbReference type="ARBA" id="ARBA00022764"/>
    </source>
</evidence>
<keyword evidence="17" id="KW-1185">Reference proteome</keyword>
<dbReference type="FunFam" id="3.20.20.300:FF:000005">
    <property type="entry name" value="Periplasmic beta-glucosidase"/>
    <property type="match status" value="1"/>
</dbReference>
<dbReference type="Pfam" id="PF00933">
    <property type="entry name" value="Glyco_hydro_3"/>
    <property type="match status" value="1"/>
</dbReference>
<dbReference type="InterPro" id="IPR036962">
    <property type="entry name" value="Glyco_hydro_3_N_sf"/>
</dbReference>
<evidence type="ECO:0000313" key="17">
    <source>
        <dbReference type="Proteomes" id="UP000054985"/>
    </source>
</evidence>
<dbReference type="FunFam" id="2.60.40.10:FF:000495">
    <property type="entry name" value="Periplasmic beta-glucosidase"/>
    <property type="match status" value="1"/>
</dbReference>
<dbReference type="GO" id="GO:0042597">
    <property type="term" value="C:periplasmic space"/>
    <property type="evidence" value="ECO:0007669"/>
    <property type="project" value="UniProtKB-SubCell"/>
</dbReference>
<sequence length="753" mass="84343">MTHYKLCCLALCGMVSLAHAQPDEPKEAFIETLLARMTTAEKIGQLNLLTVGLTETGPVSNQEIDSKIKKGQVGALMNAYSPKVVKELQDLAIKKSRLKIPLLFGFDVIHGYRTIFPTPLAQASSWNPDLIQKLAHASAIEAAQDGLHWTFSPMVDIVRDPRWGRVMESAGEDPFLASKIGQAMVTGYQGTDLSQPSSIMACVKHFALYGGAEAGRDYNTVDMSQARMHNDYLPPYVAAIKAKARSVMTSFNEINGIPATGNYWLMKELLRDTYQFDGLLVTDYTAINEMMDHGVGDAKEVTRLAMNATTDMDMVGEMYVNQLPALLNDKQITIEQINEAVKRVLSVKWDLGLFEHPYHQMDQLAYDKKEHQILALEAALESIVLLKNTNKVLPLNPKQKIAFIGPFVKDANQQLGEWRAIGRPEEATSLWQALKKNQYAADILYAKGCNFSDNKELVAYLNQHGGTIQNDDPQKLLNEALSVANQSDVLVAVLGEPFGMSGEAASRTRIGLLPNQLKLLKALKKLNKPIVLVLMNGRPLTIEWPHRHVDAIVEAWYGGSQAGTAVSDVLFGRYNPSGKLTMTFPRHVGQIPIYYNAKPTGRPYRQHSQQFAEKYKSKYIDESNLPRYPFGYGLSYTRFQYHDLQLNRSTLHKNTPITASIIVTNNGAYDGHEIVQLYLHDKIASSTQPERVLKGFKKIFLKKGESKRVIFTITEPMLRFYNARLNYASEPGAFELYIGPNSQTKIKSQFIYE</sequence>
<evidence type="ECO:0000256" key="9">
    <source>
        <dbReference type="ARBA" id="ARBA00031448"/>
    </source>
</evidence>
<dbReference type="PANTHER" id="PTHR30620">
    <property type="entry name" value="PERIPLASMIC BETA-GLUCOSIDASE-RELATED"/>
    <property type="match status" value="1"/>
</dbReference>
<dbReference type="SUPFAM" id="SSF52279">
    <property type="entry name" value="Beta-D-glucan exohydrolase, C-terminal domain"/>
    <property type="match status" value="1"/>
</dbReference>
<comment type="catalytic activity">
    <reaction evidence="1">
        <text>Hydrolysis of terminal, non-reducing beta-D-glucosyl residues with release of beta-D-glucose.</text>
        <dbReference type="EC" id="3.2.1.21"/>
    </reaction>
</comment>
<keyword evidence="8 16" id="KW-0326">Glycosidase</keyword>
<reference evidence="15 17" key="1">
    <citation type="submission" date="2015-11" db="EMBL/GenBank/DDBJ databases">
        <title>Genomic analysis of 38 Legionella species identifies large and diverse effector repertoires.</title>
        <authorList>
            <person name="Burstein D."/>
            <person name="Amaro F."/>
            <person name="Zusman T."/>
            <person name="Lifshitz Z."/>
            <person name="Cohen O."/>
            <person name="Gilbert J.A."/>
            <person name="Pupko T."/>
            <person name="Shuman H.A."/>
            <person name="Segal G."/>
        </authorList>
    </citation>
    <scope>NUCLEOTIDE SEQUENCE [LARGE SCALE GENOMIC DNA]</scope>
    <source>
        <strain evidence="15 17">ATCC 43877</strain>
    </source>
</reference>
<dbReference type="EC" id="3.2.1.21" evidence="4"/>
<evidence type="ECO:0000256" key="12">
    <source>
        <dbReference type="ARBA" id="ARBA00067498"/>
    </source>
</evidence>
<dbReference type="Proteomes" id="UP000254040">
    <property type="component" value="Unassembled WGS sequence"/>
</dbReference>
<dbReference type="Gene3D" id="3.40.50.1700">
    <property type="entry name" value="Glycoside hydrolase family 3 C-terminal domain"/>
    <property type="match status" value="1"/>
</dbReference>
<dbReference type="GO" id="GO:0009251">
    <property type="term" value="P:glucan catabolic process"/>
    <property type="evidence" value="ECO:0007669"/>
    <property type="project" value="TreeGrafter"/>
</dbReference>
<dbReference type="SUPFAM" id="SSF51445">
    <property type="entry name" value="(Trans)glycosidases"/>
    <property type="match status" value="1"/>
</dbReference>
<dbReference type="EMBL" id="LNYN01000042">
    <property type="protein sequence ID" value="KTD30787.1"/>
    <property type="molecule type" value="Genomic_DNA"/>
</dbReference>
<feature type="signal peptide" evidence="13">
    <location>
        <begin position="1"/>
        <end position="20"/>
    </location>
</feature>
<dbReference type="InterPro" id="IPR036881">
    <property type="entry name" value="Glyco_hydro_3_C_sf"/>
</dbReference>
<dbReference type="PANTHER" id="PTHR30620:SF16">
    <property type="entry name" value="LYSOSOMAL BETA GLUCOSIDASE"/>
    <property type="match status" value="1"/>
</dbReference>
<evidence type="ECO:0000256" key="5">
    <source>
        <dbReference type="ARBA" id="ARBA00022729"/>
    </source>
</evidence>
<accession>A0A378JZC8</accession>
<dbReference type="SMART" id="SM01217">
    <property type="entry name" value="Fn3_like"/>
    <property type="match status" value="1"/>
</dbReference>
<dbReference type="PRINTS" id="PR00133">
    <property type="entry name" value="GLHYDRLASE3"/>
</dbReference>
<evidence type="ECO:0000256" key="7">
    <source>
        <dbReference type="ARBA" id="ARBA00022801"/>
    </source>
</evidence>
<evidence type="ECO:0000256" key="11">
    <source>
        <dbReference type="ARBA" id="ARBA00032594"/>
    </source>
</evidence>
<dbReference type="FunFam" id="3.40.50.1700:FF:000004">
    <property type="entry name" value="Periplasmic beta-glucosidase"/>
    <property type="match status" value="1"/>
</dbReference>
<dbReference type="NCBIfam" id="NF011678">
    <property type="entry name" value="PRK15098.1"/>
    <property type="match status" value="1"/>
</dbReference>
<dbReference type="Proteomes" id="UP000054985">
    <property type="component" value="Unassembled WGS sequence"/>
</dbReference>
<dbReference type="Gene3D" id="3.20.20.300">
    <property type="entry name" value="Glycoside hydrolase, family 3, N-terminal domain"/>
    <property type="match status" value="1"/>
</dbReference>
<dbReference type="InterPro" id="IPR051915">
    <property type="entry name" value="Cellulose_Degrad_GH3"/>
</dbReference>
<dbReference type="STRING" id="39962.Lmor_2894"/>
<evidence type="ECO:0000259" key="14">
    <source>
        <dbReference type="SMART" id="SM01217"/>
    </source>
</evidence>
<feature type="chain" id="PRO_5016986686" description="Periplasmic beta-glucosidase" evidence="13">
    <location>
        <begin position="21"/>
        <end position="753"/>
    </location>
</feature>
<dbReference type="RefSeq" id="WP_035922429.1">
    <property type="nucleotide sequence ID" value="NZ_CAAAJG010000008.1"/>
</dbReference>
<evidence type="ECO:0000256" key="13">
    <source>
        <dbReference type="SAM" id="SignalP"/>
    </source>
</evidence>
<dbReference type="Pfam" id="PF01915">
    <property type="entry name" value="Glyco_hydro_3_C"/>
    <property type="match status" value="1"/>
</dbReference>
<feature type="domain" description="Fibronectin type III-like" evidence="14">
    <location>
        <begin position="673"/>
        <end position="742"/>
    </location>
</feature>
<evidence type="ECO:0000313" key="16">
    <source>
        <dbReference type="EMBL" id="STX63390.1"/>
    </source>
</evidence>
<organism evidence="16 18">
    <name type="scientific">Legionella moravica</name>
    <dbReference type="NCBI Taxonomy" id="39962"/>
    <lineage>
        <taxon>Bacteria</taxon>
        <taxon>Pseudomonadati</taxon>
        <taxon>Pseudomonadota</taxon>
        <taxon>Gammaproteobacteria</taxon>
        <taxon>Legionellales</taxon>
        <taxon>Legionellaceae</taxon>
        <taxon>Legionella</taxon>
    </lineage>
</organism>
<keyword evidence="5 13" id="KW-0732">Signal</keyword>
<reference evidence="16 18" key="2">
    <citation type="submission" date="2018-06" db="EMBL/GenBank/DDBJ databases">
        <authorList>
            <consortium name="Pathogen Informatics"/>
            <person name="Doyle S."/>
        </authorList>
    </citation>
    <scope>NUCLEOTIDE SEQUENCE [LARGE SCALE GENOMIC DNA]</scope>
    <source>
        <strain evidence="16 18">NCTC12239</strain>
    </source>
</reference>
<evidence type="ECO:0000256" key="10">
    <source>
        <dbReference type="ARBA" id="ARBA00032194"/>
    </source>
</evidence>
<protein>
    <recommendedName>
        <fullName evidence="12">Periplasmic beta-glucosidase</fullName>
        <ecNumber evidence="4">3.2.1.21</ecNumber>
    </recommendedName>
    <alternativeName>
        <fullName evidence="11">Beta-D-glucoside glucohydrolase</fullName>
    </alternativeName>
    <alternativeName>
        <fullName evidence="9">Cellobiase</fullName>
    </alternativeName>
    <alternativeName>
        <fullName evidence="10">Gentiobiase</fullName>
    </alternativeName>
</protein>
<evidence type="ECO:0000256" key="8">
    <source>
        <dbReference type="ARBA" id="ARBA00023295"/>
    </source>
</evidence>
<keyword evidence="7 16" id="KW-0378">Hydrolase</keyword>
<evidence type="ECO:0000256" key="3">
    <source>
        <dbReference type="ARBA" id="ARBA00005336"/>
    </source>
</evidence>
<evidence type="ECO:0000256" key="2">
    <source>
        <dbReference type="ARBA" id="ARBA00004418"/>
    </source>
</evidence>
<dbReference type="GO" id="GO:0008422">
    <property type="term" value="F:beta-glucosidase activity"/>
    <property type="evidence" value="ECO:0007669"/>
    <property type="project" value="UniProtKB-EC"/>
</dbReference>
<comment type="similarity">
    <text evidence="3">Belongs to the glycosyl hydrolase 3 family.</text>
</comment>
<dbReference type="EMBL" id="UGOG01000001">
    <property type="protein sequence ID" value="STX63390.1"/>
    <property type="molecule type" value="Genomic_DNA"/>
</dbReference>
<dbReference type="Pfam" id="PF14310">
    <property type="entry name" value="Fn3-like"/>
    <property type="match status" value="1"/>
</dbReference>
<name>A0A378JZC8_9GAMM</name>
<dbReference type="AlphaFoldDB" id="A0A378JZC8"/>
<dbReference type="InterPro" id="IPR026891">
    <property type="entry name" value="Fn3-like"/>
</dbReference>
<keyword evidence="6" id="KW-0574">Periplasm</keyword>
<dbReference type="Gene3D" id="2.60.40.10">
    <property type="entry name" value="Immunoglobulins"/>
    <property type="match status" value="1"/>
</dbReference>
<dbReference type="InterPro" id="IPR002772">
    <property type="entry name" value="Glyco_hydro_3_C"/>
</dbReference>
<dbReference type="InterPro" id="IPR017853">
    <property type="entry name" value="GH"/>
</dbReference>
<proteinExistence type="inferred from homology"/>
<comment type="subcellular location">
    <subcellularLocation>
        <location evidence="2">Periplasm</location>
    </subcellularLocation>
</comment>
<evidence type="ECO:0000256" key="1">
    <source>
        <dbReference type="ARBA" id="ARBA00000448"/>
    </source>
</evidence>
<dbReference type="InterPro" id="IPR013783">
    <property type="entry name" value="Ig-like_fold"/>
</dbReference>
<dbReference type="InterPro" id="IPR001764">
    <property type="entry name" value="Glyco_hydro_3_N"/>
</dbReference>